<proteinExistence type="predicted"/>
<sequence length="127" mass="15332">MRASQGVLSGMKVMPYNPEMFQEYEEVIIYPREEFERNFRAIKEHVNYIFRRNILLDRSPEWKLLGEWPRIMERIHMIDIELNHFFSAKDSQTYLDTYLYADVRAIEDEVLESLNNVPELSLELGWL</sequence>
<organism evidence="1 2">
    <name type="scientific">Candidatus Methanofastidiosum methylothiophilum</name>
    <dbReference type="NCBI Taxonomy" id="1705564"/>
    <lineage>
        <taxon>Archaea</taxon>
        <taxon>Methanobacteriati</taxon>
        <taxon>Methanobacteriota</taxon>
        <taxon>Stenosarchaea group</taxon>
        <taxon>Candidatus Methanofastidiosia</taxon>
        <taxon>Candidatus Methanofastidiosales</taxon>
        <taxon>Candidatus Methanofastidiosaceae</taxon>
        <taxon>Candidatus Methanofastidiosum</taxon>
    </lineage>
</organism>
<gene>
    <name evidence="1" type="ORF">APG12_01754</name>
</gene>
<evidence type="ECO:0000313" key="1">
    <source>
        <dbReference type="EMBL" id="KYC48907.1"/>
    </source>
</evidence>
<reference evidence="1 2" key="1">
    <citation type="journal article" date="2016" name="ISME J.">
        <title>Chasing the elusive Euryarchaeota class WSA2: genomes reveal a uniquely fastidious methyl-reducing methanogen.</title>
        <authorList>
            <person name="Nobu M.K."/>
            <person name="Narihiro T."/>
            <person name="Kuroda K."/>
            <person name="Mei R."/>
            <person name="Liu W.T."/>
        </authorList>
    </citation>
    <scope>NUCLEOTIDE SEQUENCE [LARGE SCALE GENOMIC DNA]</scope>
    <source>
        <strain evidence="1">BMIXfssc0709_Meth_Bin006</strain>
    </source>
</reference>
<dbReference type="Proteomes" id="UP000092403">
    <property type="component" value="Unassembled WGS sequence"/>
</dbReference>
<dbReference type="AlphaFoldDB" id="A0A150IV85"/>
<accession>A0A150IV85</accession>
<name>A0A150IV85_9EURY</name>
<dbReference type="EMBL" id="LNJC01000057">
    <property type="protein sequence ID" value="KYC48907.1"/>
    <property type="molecule type" value="Genomic_DNA"/>
</dbReference>
<comment type="caution">
    <text evidence="1">The sequence shown here is derived from an EMBL/GenBank/DDBJ whole genome shotgun (WGS) entry which is preliminary data.</text>
</comment>
<evidence type="ECO:0000313" key="2">
    <source>
        <dbReference type="Proteomes" id="UP000092403"/>
    </source>
</evidence>
<protein>
    <submittedName>
        <fullName evidence="1">Uncharacterized protein</fullName>
    </submittedName>
</protein>